<dbReference type="GO" id="GO:0016788">
    <property type="term" value="F:hydrolase activity, acting on ester bonds"/>
    <property type="evidence" value="ECO:0007669"/>
    <property type="project" value="InterPro"/>
</dbReference>
<dbReference type="AlphaFoldDB" id="A0A9P4I308"/>
<proteinExistence type="predicted"/>
<dbReference type="Pfam" id="PF00657">
    <property type="entry name" value="Lipase_GDSL"/>
    <property type="match status" value="1"/>
</dbReference>
<feature type="chain" id="PRO_5040232077" evidence="2">
    <location>
        <begin position="22"/>
        <end position="365"/>
    </location>
</feature>
<dbReference type="InterPro" id="IPR001087">
    <property type="entry name" value="GDSL"/>
</dbReference>
<dbReference type="InterPro" id="IPR051058">
    <property type="entry name" value="GDSL_Est/Lipase"/>
</dbReference>
<sequence>MVWPSLLVTLVGLLNIQRGSAYGVPNVPSHGGQPWGHIDFDSFVAFGDSYTDEQRLGYFISHNGSAPPPGTLLAASNSTSDGGYIWTRYVTFYASRPGHSVKLYNYAVSGAVCDNDLGSRFFASINGPFPDIKNYEMPAFYADVNFRYSNGTKALDIDPSSTVYAMWIGTNDLGTDEFLTDSQVPGKTLVDYLDCVYDMIDKIYANPINGRYLVLMNIAPLQLVPMYQLMNISGLDEGYQNATETHYRMWEQVALVNQAYEWRTMGEVMVKKRYPGMKIAVFDVNSLLTNIHDNPSQYLNGTAPANVTGYINHCNANGTDCMQQPSPDSYEWFDALHPSQQTDRIIAQEFLRVVEGKSNYAWYFS</sequence>
<dbReference type="EMBL" id="ML978135">
    <property type="protein sequence ID" value="KAF2094055.1"/>
    <property type="molecule type" value="Genomic_DNA"/>
</dbReference>
<evidence type="ECO:0000256" key="2">
    <source>
        <dbReference type="SAM" id="SignalP"/>
    </source>
</evidence>
<feature type="signal peptide" evidence="2">
    <location>
        <begin position="1"/>
        <end position="21"/>
    </location>
</feature>
<protein>
    <submittedName>
        <fullName evidence="3">GDSL lipase/acylhydrolase family protein</fullName>
    </submittedName>
</protein>
<organism evidence="3 4">
    <name type="scientific">Rhizodiscina lignyota</name>
    <dbReference type="NCBI Taxonomy" id="1504668"/>
    <lineage>
        <taxon>Eukaryota</taxon>
        <taxon>Fungi</taxon>
        <taxon>Dikarya</taxon>
        <taxon>Ascomycota</taxon>
        <taxon>Pezizomycotina</taxon>
        <taxon>Dothideomycetes</taxon>
        <taxon>Pleosporomycetidae</taxon>
        <taxon>Aulographales</taxon>
        <taxon>Rhizodiscinaceae</taxon>
        <taxon>Rhizodiscina</taxon>
    </lineage>
</organism>
<comment type="caution">
    <text evidence="3">The sequence shown here is derived from an EMBL/GenBank/DDBJ whole genome shotgun (WGS) entry which is preliminary data.</text>
</comment>
<keyword evidence="2" id="KW-0732">Signal</keyword>
<dbReference type="InterPro" id="IPR036514">
    <property type="entry name" value="SGNH_hydro_sf"/>
</dbReference>
<dbReference type="PANTHER" id="PTHR45648:SF22">
    <property type="entry name" value="GDSL LIPASE_ACYLHYDROLASE FAMILY PROTEIN (AFU_ORTHOLOGUE AFUA_4G14700)"/>
    <property type="match status" value="1"/>
</dbReference>
<gene>
    <name evidence="3" type="ORF">NA57DRAFT_46961</name>
</gene>
<evidence type="ECO:0000313" key="3">
    <source>
        <dbReference type="EMBL" id="KAF2094055.1"/>
    </source>
</evidence>
<keyword evidence="1" id="KW-0378">Hydrolase</keyword>
<dbReference type="CDD" id="cd01846">
    <property type="entry name" value="fatty_acyltransferase_like"/>
    <property type="match status" value="1"/>
</dbReference>
<evidence type="ECO:0000313" key="4">
    <source>
        <dbReference type="Proteomes" id="UP000799772"/>
    </source>
</evidence>
<keyword evidence="4" id="KW-1185">Reference proteome</keyword>
<dbReference type="SUPFAM" id="SSF52266">
    <property type="entry name" value="SGNH hydrolase"/>
    <property type="match status" value="1"/>
</dbReference>
<dbReference type="Proteomes" id="UP000799772">
    <property type="component" value="Unassembled WGS sequence"/>
</dbReference>
<accession>A0A9P4I308</accession>
<evidence type="ECO:0000256" key="1">
    <source>
        <dbReference type="ARBA" id="ARBA00022801"/>
    </source>
</evidence>
<name>A0A9P4I308_9PEZI</name>
<reference evidence="3" key="1">
    <citation type="journal article" date="2020" name="Stud. Mycol.">
        <title>101 Dothideomycetes genomes: a test case for predicting lifestyles and emergence of pathogens.</title>
        <authorList>
            <person name="Haridas S."/>
            <person name="Albert R."/>
            <person name="Binder M."/>
            <person name="Bloem J."/>
            <person name="Labutti K."/>
            <person name="Salamov A."/>
            <person name="Andreopoulos B."/>
            <person name="Baker S."/>
            <person name="Barry K."/>
            <person name="Bills G."/>
            <person name="Bluhm B."/>
            <person name="Cannon C."/>
            <person name="Castanera R."/>
            <person name="Culley D."/>
            <person name="Daum C."/>
            <person name="Ezra D."/>
            <person name="Gonzalez J."/>
            <person name="Henrissat B."/>
            <person name="Kuo A."/>
            <person name="Liang C."/>
            <person name="Lipzen A."/>
            <person name="Lutzoni F."/>
            <person name="Magnuson J."/>
            <person name="Mondo S."/>
            <person name="Nolan M."/>
            <person name="Ohm R."/>
            <person name="Pangilinan J."/>
            <person name="Park H.-J."/>
            <person name="Ramirez L."/>
            <person name="Alfaro M."/>
            <person name="Sun H."/>
            <person name="Tritt A."/>
            <person name="Yoshinaga Y."/>
            <person name="Zwiers L.-H."/>
            <person name="Turgeon B."/>
            <person name="Goodwin S."/>
            <person name="Spatafora J."/>
            <person name="Crous P."/>
            <person name="Grigoriev I."/>
        </authorList>
    </citation>
    <scope>NUCLEOTIDE SEQUENCE</scope>
    <source>
        <strain evidence="3">CBS 133067</strain>
    </source>
</reference>
<dbReference type="PANTHER" id="PTHR45648">
    <property type="entry name" value="GDSL LIPASE/ACYLHYDROLASE FAMILY PROTEIN (AFU_ORTHOLOGUE AFUA_4G14700)"/>
    <property type="match status" value="1"/>
</dbReference>
<dbReference type="OrthoDB" id="1600564at2759"/>
<dbReference type="Gene3D" id="3.40.50.1110">
    <property type="entry name" value="SGNH hydrolase"/>
    <property type="match status" value="1"/>
</dbReference>